<dbReference type="Gene3D" id="3.40.50.10610">
    <property type="entry name" value="ABC-type transport auxiliary lipoprotein component"/>
    <property type="match status" value="1"/>
</dbReference>
<dbReference type="Pfam" id="PF03886">
    <property type="entry name" value="ABC_trans_aux"/>
    <property type="match status" value="1"/>
</dbReference>
<comment type="caution">
    <text evidence="3">The sequence shown here is derived from an EMBL/GenBank/DDBJ whole genome shotgun (WGS) entry which is preliminary data.</text>
</comment>
<keyword evidence="4" id="KW-1185">Reference proteome</keyword>
<feature type="domain" description="ABC-type transport auxiliary lipoprotein component" evidence="2">
    <location>
        <begin position="29"/>
        <end position="189"/>
    </location>
</feature>
<keyword evidence="1" id="KW-0732">Signal</keyword>
<proteinExistence type="predicted"/>
<evidence type="ECO:0000259" key="2">
    <source>
        <dbReference type="Pfam" id="PF03886"/>
    </source>
</evidence>
<feature type="chain" id="PRO_5045368862" evidence="1">
    <location>
        <begin position="22"/>
        <end position="201"/>
    </location>
</feature>
<name>A0ABT6B9S6_9GAMM</name>
<dbReference type="EMBL" id="JARJJS010000002">
    <property type="protein sequence ID" value="MDF4024875.1"/>
    <property type="molecule type" value="Genomic_DNA"/>
</dbReference>
<dbReference type="PROSITE" id="PS51257">
    <property type="entry name" value="PROKAR_LIPOPROTEIN"/>
    <property type="match status" value="1"/>
</dbReference>
<gene>
    <name evidence="3" type="ORF">P3W24_07870</name>
</gene>
<dbReference type="Proteomes" id="UP001528850">
    <property type="component" value="Unassembled WGS sequence"/>
</dbReference>
<dbReference type="InterPro" id="IPR005586">
    <property type="entry name" value="ABC_trans_aux"/>
</dbReference>
<evidence type="ECO:0000256" key="1">
    <source>
        <dbReference type="SAM" id="SignalP"/>
    </source>
</evidence>
<feature type="signal peptide" evidence="1">
    <location>
        <begin position="1"/>
        <end position="21"/>
    </location>
</feature>
<evidence type="ECO:0000313" key="3">
    <source>
        <dbReference type="EMBL" id="MDF4024875.1"/>
    </source>
</evidence>
<protein>
    <submittedName>
        <fullName evidence="3">ABC-type transport auxiliary lipoprotein family protein</fullName>
    </submittedName>
</protein>
<organism evidence="3 4">
    <name type="scientific">Luteibacter sahnii</name>
    <dbReference type="NCBI Taxonomy" id="3021977"/>
    <lineage>
        <taxon>Bacteria</taxon>
        <taxon>Pseudomonadati</taxon>
        <taxon>Pseudomonadota</taxon>
        <taxon>Gammaproteobacteria</taxon>
        <taxon>Lysobacterales</taxon>
        <taxon>Rhodanobacteraceae</taxon>
        <taxon>Luteibacter</taxon>
    </lineage>
</organism>
<dbReference type="SUPFAM" id="SSF159594">
    <property type="entry name" value="XCC0632-like"/>
    <property type="match status" value="1"/>
</dbReference>
<keyword evidence="3" id="KW-0449">Lipoprotein</keyword>
<accession>A0ABT6B9S6</accession>
<evidence type="ECO:0000313" key="4">
    <source>
        <dbReference type="Proteomes" id="UP001528850"/>
    </source>
</evidence>
<reference evidence="3 4" key="1">
    <citation type="journal article" date="2024" name="Curr. Microbiol.">
        <title>Luteibacter sahnii sp. nov., A Novel Yellow-Colored Xanthomonadin Pigment Producing Probiotic Bacterium from Healthy Rice Seed Microbiome.</title>
        <authorList>
            <person name="Jaiswal G."/>
            <person name="Rana R."/>
            <person name="Nayak P.K."/>
            <person name="Chouhan R."/>
            <person name="Gandhi S.G."/>
            <person name="Patel H.K."/>
            <person name="Patil P.B."/>
        </authorList>
    </citation>
    <scope>NUCLEOTIDE SEQUENCE [LARGE SCALE GENOMIC DNA]</scope>
    <source>
        <strain evidence="3 4">PPL201</strain>
    </source>
</reference>
<sequence>MTRAFLALPLLGLLAACSILPKQETSRTYTLPASPGPRPQAAQPVDWALRVASPVAPRALDNARIAVSPEPNTLTVYAGARWSDSAPHLFRDRLADAFRDSGRVAALSTDDANLAADYELGGTLTAFQTDYVDGTPQVTIRYDAVLADTRRHRIVGSRRFEIRQPVQGKAVPHVVDAFGRGMDALSAQVTGWTFQVAGAQR</sequence>